<feature type="compositionally biased region" description="Low complexity" evidence="9">
    <location>
        <begin position="81"/>
        <end position="90"/>
    </location>
</feature>
<evidence type="ECO:0000256" key="3">
    <source>
        <dbReference type="ARBA" id="ARBA00022525"/>
    </source>
</evidence>
<feature type="domain" description="TGF-beta family profile" evidence="11">
    <location>
        <begin position="426"/>
        <end position="544"/>
    </location>
</feature>
<dbReference type="Gene3D" id="2.60.120.970">
    <property type="match status" value="1"/>
</dbReference>
<dbReference type="InterPro" id="IPR017948">
    <property type="entry name" value="TGFb_CS"/>
</dbReference>
<dbReference type="InterPro" id="IPR001111">
    <property type="entry name" value="TGF-b_propeptide"/>
</dbReference>
<dbReference type="PANTHER" id="PTHR11848">
    <property type="entry name" value="TGF-BETA FAMILY"/>
    <property type="match status" value="1"/>
</dbReference>
<proteinExistence type="inferred from homology"/>
<evidence type="ECO:0000256" key="6">
    <source>
        <dbReference type="ARBA" id="ARBA00023157"/>
    </source>
</evidence>
<feature type="region of interest" description="Disordered" evidence="9">
    <location>
        <begin position="29"/>
        <end position="93"/>
    </location>
</feature>
<evidence type="ECO:0000259" key="11">
    <source>
        <dbReference type="PROSITE" id="PS51362"/>
    </source>
</evidence>
<accession>A0AAN9VSR8</accession>
<dbReference type="AlphaFoldDB" id="A0AAN9VSR8"/>
<keyword evidence="7" id="KW-0325">Glycoprotein</keyword>
<keyword evidence="5 8" id="KW-0339">Growth factor</keyword>
<evidence type="ECO:0000256" key="5">
    <source>
        <dbReference type="ARBA" id="ARBA00023030"/>
    </source>
</evidence>
<dbReference type="PANTHER" id="PTHR11848:SF309">
    <property type="entry name" value="INHIBIN BETA CHAIN"/>
    <property type="match status" value="1"/>
</dbReference>
<dbReference type="SMART" id="SM00204">
    <property type="entry name" value="TGFB"/>
    <property type="match status" value="1"/>
</dbReference>
<organism evidence="12 13">
    <name type="scientific">Gryllus longicercus</name>
    <dbReference type="NCBI Taxonomy" id="2509291"/>
    <lineage>
        <taxon>Eukaryota</taxon>
        <taxon>Metazoa</taxon>
        <taxon>Ecdysozoa</taxon>
        <taxon>Arthropoda</taxon>
        <taxon>Hexapoda</taxon>
        <taxon>Insecta</taxon>
        <taxon>Pterygota</taxon>
        <taxon>Neoptera</taxon>
        <taxon>Polyneoptera</taxon>
        <taxon>Orthoptera</taxon>
        <taxon>Ensifera</taxon>
        <taxon>Gryllidea</taxon>
        <taxon>Grylloidea</taxon>
        <taxon>Gryllidae</taxon>
        <taxon>Gryllinae</taxon>
        <taxon>Gryllus</taxon>
    </lineage>
</organism>
<keyword evidence="3" id="KW-0964">Secreted</keyword>
<evidence type="ECO:0000256" key="10">
    <source>
        <dbReference type="SAM" id="SignalP"/>
    </source>
</evidence>
<name>A0AAN9VSR8_9ORTH</name>
<dbReference type="GO" id="GO:0008083">
    <property type="term" value="F:growth factor activity"/>
    <property type="evidence" value="ECO:0007669"/>
    <property type="project" value="UniProtKB-KW"/>
</dbReference>
<dbReference type="Pfam" id="PF00019">
    <property type="entry name" value="TGF_beta"/>
    <property type="match status" value="1"/>
</dbReference>
<dbReference type="FunFam" id="2.10.90.10:FF:000005">
    <property type="entry name" value="Inhibin beta A chain"/>
    <property type="match status" value="1"/>
</dbReference>
<dbReference type="GO" id="GO:0005615">
    <property type="term" value="C:extracellular space"/>
    <property type="evidence" value="ECO:0007669"/>
    <property type="project" value="TreeGrafter"/>
</dbReference>
<feature type="signal peptide" evidence="10">
    <location>
        <begin position="1"/>
        <end position="21"/>
    </location>
</feature>
<evidence type="ECO:0000256" key="4">
    <source>
        <dbReference type="ARBA" id="ARBA00022729"/>
    </source>
</evidence>
<gene>
    <name evidence="12" type="ORF">R5R35_003838</name>
</gene>
<comment type="caution">
    <text evidence="12">The sequence shown here is derived from an EMBL/GenBank/DDBJ whole genome shotgun (WGS) entry which is preliminary data.</text>
</comment>
<dbReference type="Proteomes" id="UP001378592">
    <property type="component" value="Unassembled WGS sequence"/>
</dbReference>
<keyword evidence="13" id="KW-1185">Reference proteome</keyword>
<dbReference type="InterPro" id="IPR015615">
    <property type="entry name" value="TGF-beta-rel"/>
</dbReference>
<dbReference type="Gene3D" id="2.10.90.10">
    <property type="entry name" value="Cystine-knot cytokines"/>
    <property type="match status" value="1"/>
</dbReference>
<keyword evidence="6" id="KW-1015">Disulfide bond</keyword>
<feature type="chain" id="PRO_5043053623" description="TGF-beta family profile domain-containing protein" evidence="10">
    <location>
        <begin position="22"/>
        <end position="544"/>
    </location>
</feature>
<protein>
    <recommendedName>
        <fullName evidence="11">TGF-beta family profile domain-containing protein</fullName>
    </recommendedName>
</protein>
<dbReference type="EMBL" id="JAZDUA010000120">
    <property type="protein sequence ID" value="KAK7867410.1"/>
    <property type="molecule type" value="Genomic_DNA"/>
</dbReference>
<dbReference type="PROSITE" id="PS00250">
    <property type="entry name" value="TGF_BETA_1"/>
    <property type="match status" value="1"/>
</dbReference>
<dbReference type="PROSITE" id="PS51362">
    <property type="entry name" value="TGF_BETA_2"/>
    <property type="match status" value="1"/>
</dbReference>
<reference evidence="12 13" key="1">
    <citation type="submission" date="2024-03" db="EMBL/GenBank/DDBJ databases">
        <title>The genome assembly and annotation of the cricket Gryllus longicercus Weissman &amp; Gray.</title>
        <authorList>
            <person name="Szrajer S."/>
            <person name="Gray D."/>
            <person name="Ylla G."/>
        </authorList>
    </citation>
    <scope>NUCLEOTIDE SEQUENCE [LARGE SCALE GENOMIC DNA]</scope>
    <source>
        <strain evidence="12">DAG 2021-001</strain>
        <tissue evidence="12">Whole body minus gut</tissue>
    </source>
</reference>
<feature type="compositionally biased region" description="Low complexity" evidence="9">
    <location>
        <begin position="62"/>
        <end position="73"/>
    </location>
</feature>
<dbReference type="InterPro" id="IPR029034">
    <property type="entry name" value="Cystine-knot_cytokine"/>
</dbReference>
<dbReference type="GO" id="GO:0005125">
    <property type="term" value="F:cytokine activity"/>
    <property type="evidence" value="ECO:0007669"/>
    <property type="project" value="TreeGrafter"/>
</dbReference>
<dbReference type="InterPro" id="IPR001839">
    <property type="entry name" value="TGF-b_C"/>
</dbReference>
<keyword evidence="4 10" id="KW-0732">Signal</keyword>
<evidence type="ECO:0000313" key="13">
    <source>
        <dbReference type="Proteomes" id="UP001378592"/>
    </source>
</evidence>
<evidence type="ECO:0000256" key="9">
    <source>
        <dbReference type="SAM" id="MobiDB-lite"/>
    </source>
</evidence>
<dbReference type="SUPFAM" id="SSF57501">
    <property type="entry name" value="Cystine-knot cytokines"/>
    <property type="match status" value="1"/>
</dbReference>
<comment type="similarity">
    <text evidence="2 8">Belongs to the TGF-beta family.</text>
</comment>
<sequence>MRGAWLRWGLPAALLVTLTMGVGEGARAGAEPAVRHNRQHNKNDSHNGSGKRNIPAIASTGPVSATAPALAPVSVPPPASPSSSSADTALGPADHNIHQCPNCNWEATDNTRASYKDGGGSGGGRRAGPAGTGDNRRLEFIKRQILSKLGLKAKPNVTVPVPRDFVLETLYRAGETTAAPLVHKAEAPHPLKIVDGAGEEAVPPTARSPDSEPDDFYGRTSEIITFAEKGKSLNGQTLLEFPHFQDLEGDASGSELRVKAATFWVRVDFRPSVTHPDRLKFRDRNLTLFLFKVKLPPLEQQYVSDKQEFDDYTEMAASLPVAFSALGWQKFDLTSTVREWYASGAAARERLRLLVDCSGCSDKVEAILFGKTPISSSRAGQPRDQQINQVNSFESEGGFNFDNPKANRDSQRPFLVVHTDSIATKRVRRRALDCVGDTVGQCCKQKFYVNFTHLGWDDWIIAPRGYYANYCQGDCGGVHRTPDTYQNYHTHVMEEIRKVDPLSGMQPCCAPLKFSSMSLIYFSPDSNIIKRDLPKMVVDECGCP</sequence>
<evidence type="ECO:0000256" key="8">
    <source>
        <dbReference type="RuleBase" id="RU000354"/>
    </source>
</evidence>
<comment type="subcellular location">
    <subcellularLocation>
        <location evidence="1">Secreted</location>
    </subcellularLocation>
</comment>
<evidence type="ECO:0000256" key="7">
    <source>
        <dbReference type="ARBA" id="ARBA00023180"/>
    </source>
</evidence>
<dbReference type="Pfam" id="PF00688">
    <property type="entry name" value="TGFb_propeptide"/>
    <property type="match status" value="1"/>
</dbReference>
<feature type="region of interest" description="Disordered" evidence="9">
    <location>
        <begin position="114"/>
        <end position="136"/>
    </location>
</feature>
<evidence type="ECO:0000313" key="12">
    <source>
        <dbReference type="EMBL" id="KAK7867410.1"/>
    </source>
</evidence>
<evidence type="ECO:0000256" key="2">
    <source>
        <dbReference type="ARBA" id="ARBA00006656"/>
    </source>
</evidence>
<feature type="compositionally biased region" description="Gly residues" evidence="9">
    <location>
        <begin position="117"/>
        <end position="126"/>
    </location>
</feature>
<dbReference type="CDD" id="cd13752">
    <property type="entry name" value="TGF_beta_INHB"/>
    <property type="match status" value="1"/>
</dbReference>
<evidence type="ECO:0000256" key="1">
    <source>
        <dbReference type="ARBA" id="ARBA00004613"/>
    </source>
</evidence>